<accession>A0A285EEK7</accession>
<sequence>MTAVRTVDLRPGEETIRLGQLLKLVDAVPTGAQVKDVLLTGAVRVNGEPEERRGRQVRRGDVVSVEGMEDVRIA</sequence>
<dbReference type="EMBL" id="OBDO01000007">
    <property type="protein sequence ID" value="SNX97475.1"/>
    <property type="molecule type" value="Genomic_DNA"/>
</dbReference>
<organism evidence="2 3">
    <name type="scientific">Geodermatophilus sabuli</name>
    <dbReference type="NCBI Taxonomy" id="1564158"/>
    <lineage>
        <taxon>Bacteria</taxon>
        <taxon>Bacillati</taxon>
        <taxon>Actinomycetota</taxon>
        <taxon>Actinomycetes</taxon>
        <taxon>Geodermatophilales</taxon>
        <taxon>Geodermatophilaceae</taxon>
        <taxon>Geodermatophilus</taxon>
    </lineage>
</organism>
<reference evidence="2 3" key="1">
    <citation type="submission" date="2017-09" db="EMBL/GenBank/DDBJ databases">
        <authorList>
            <person name="Ehlers B."/>
            <person name="Leendertz F.H."/>
        </authorList>
    </citation>
    <scope>NUCLEOTIDE SEQUENCE [LARGE SCALE GENOMIC DNA]</scope>
    <source>
        <strain evidence="2 3">DSM 46844</strain>
    </source>
</reference>
<dbReference type="SUPFAM" id="SSF55174">
    <property type="entry name" value="Alpha-L RNA-binding motif"/>
    <property type="match status" value="1"/>
</dbReference>
<dbReference type="PROSITE" id="PS50889">
    <property type="entry name" value="S4"/>
    <property type="match status" value="1"/>
</dbReference>
<dbReference type="GO" id="GO:0003723">
    <property type="term" value="F:RNA binding"/>
    <property type="evidence" value="ECO:0007669"/>
    <property type="project" value="UniProtKB-KW"/>
</dbReference>
<dbReference type="Pfam" id="PF13275">
    <property type="entry name" value="S4_2"/>
    <property type="match status" value="1"/>
</dbReference>
<keyword evidence="3" id="KW-1185">Reference proteome</keyword>
<proteinExistence type="predicted"/>
<dbReference type="AlphaFoldDB" id="A0A285EEK7"/>
<evidence type="ECO:0000256" key="1">
    <source>
        <dbReference type="PROSITE-ProRule" id="PRU00182"/>
    </source>
</evidence>
<dbReference type="InterPro" id="IPR036986">
    <property type="entry name" value="S4_RNA-bd_sf"/>
</dbReference>
<name>A0A285EEK7_9ACTN</name>
<evidence type="ECO:0000313" key="3">
    <source>
        <dbReference type="Proteomes" id="UP000219514"/>
    </source>
</evidence>
<dbReference type="RefSeq" id="WP_097207443.1">
    <property type="nucleotide sequence ID" value="NZ_JACHXB010000006.1"/>
</dbReference>
<keyword evidence="1" id="KW-0694">RNA-binding</keyword>
<dbReference type="OrthoDB" id="9811532at2"/>
<dbReference type="Proteomes" id="UP000219514">
    <property type="component" value="Unassembled WGS sequence"/>
</dbReference>
<evidence type="ECO:0000313" key="2">
    <source>
        <dbReference type="EMBL" id="SNX97475.1"/>
    </source>
</evidence>
<gene>
    <name evidence="2" type="ORF">SAMN06893097_107116</name>
</gene>
<dbReference type="CDD" id="cd00165">
    <property type="entry name" value="S4"/>
    <property type="match status" value="1"/>
</dbReference>
<dbReference type="Gene3D" id="3.10.290.10">
    <property type="entry name" value="RNA-binding S4 domain"/>
    <property type="match status" value="1"/>
</dbReference>
<protein>
    <submittedName>
        <fullName evidence="2">Ribosome-associated protein</fullName>
    </submittedName>
</protein>